<evidence type="ECO:0000313" key="4">
    <source>
        <dbReference type="Proteomes" id="UP000241546"/>
    </source>
</evidence>
<proteinExistence type="predicted"/>
<accession>A0A2T4AYA0</accession>
<dbReference type="EMBL" id="KZ680225">
    <property type="protein sequence ID" value="PTB62054.1"/>
    <property type="molecule type" value="Genomic_DNA"/>
</dbReference>
<protein>
    <submittedName>
        <fullName evidence="3">Uncharacterized protein</fullName>
    </submittedName>
</protein>
<feature type="domain" description="ATPase AAA-type core" evidence="1">
    <location>
        <begin position="488"/>
        <end position="589"/>
    </location>
</feature>
<dbReference type="GO" id="GO:0016887">
    <property type="term" value="F:ATP hydrolysis activity"/>
    <property type="evidence" value="ECO:0007669"/>
    <property type="project" value="InterPro"/>
</dbReference>
<dbReference type="AlphaFoldDB" id="A0A2T4AYA0"/>
<feature type="non-terminal residue" evidence="3">
    <location>
        <position position="1"/>
    </location>
</feature>
<evidence type="ECO:0000259" key="1">
    <source>
        <dbReference type="Pfam" id="PF00004"/>
    </source>
</evidence>
<dbReference type="Proteomes" id="UP000241546">
    <property type="component" value="Unassembled WGS sequence"/>
</dbReference>
<gene>
    <name evidence="3" type="ORF">BBK36DRAFT_61797</name>
</gene>
<organism evidence="3 4">
    <name type="scientific">Trichoderma citrinoviride</name>
    <dbReference type="NCBI Taxonomy" id="58853"/>
    <lineage>
        <taxon>Eukaryota</taxon>
        <taxon>Fungi</taxon>
        <taxon>Dikarya</taxon>
        <taxon>Ascomycota</taxon>
        <taxon>Pezizomycotina</taxon>
        <taxon>Sordariomycetes</taxon>
        <taxon>Hypocreomycetidae</taxon>
        <taxon>Hypocreales</taxon>
        <taxon>Hypocreaceae</taxon>
        <taxon>Trichoderma</taxon>
    </lineage>
</organism>
<dbReference type="RefSeq" id="XP_024745374.1">
    <property type="nucleotide sequence ID" value="XM_024898372.1"/>
</dbReference>
<dbReference type="Pfam" id="PF22942">
    <property type="entry name" value="DUF7025"/>
    <property type="match status" value="1"/>
</dbReference>
<keyword evidence="4" id="KW-1185">Reference proteome</keyword>
<dbReference type="GO" id="GO:0005524">
    <property type="term" value="F:ATP binding"/>
    <property type="evidence" value="ECO:0007669"/>
    <property type="project" value="InterPro"/>
</dbReference>
<name>A0A2T4AYA0_9HYPO</name>
<reference evidence="4" key="1">
    <citation type="submission" date="2016-07" db="EMBL/GenBank/DDBJ databases">
        <title>Multiple horizontal gene transfer events from other fungi enriched the ability of initially mycotrophic Trichoderma (Ascomycota) to feed on dead plant biomass.</title>
        <authorList>
            <consortium name="DOE Joint Genome Institute"/>
            <person name="Atanasova L."/>
            <person name="Chenthamara K."/>
            <person name="Zhang J."/>
            <person name="Grujic M."/>
            <person name="Henrissat B."/>
            <person name="Kuo A."/>
            <person name="Aerts A."/>
            <person name="Salamov A."/>
            <person name="Lipzen A."/>
            <person name="Labutti K."/>
            <person name="Barry K."/>
            <person name="Miao Y."/>
            <person name="Rahimi M.J."/>
            <person name="Shen Q."/>
            <person name="Grigoriev I.V."/>
            <person name="Kubicek C.P."/>
            <person name="Druzhinina I.S."/>
        </authorList>
    </citation>
    <scope>NUCLEOTIDE SEQUENCE [LARGE SCALE GENOMIC DNA]</scope>
    <source>
        <strain evidence="4">TUCIM 6016</strain>
    </source>
</reference>
<dbReference type="SUPFAM" id="SSF52540">
    <property type="entry name" value="P-loop containing nucleoside triphosphate hydrolases"/>
    <property type="match status" value="1"/>
</dbReference>
<dbReference type="Gene3D" id="3.40.50.300">
    <property type="entry name" value="P-loop containing nucleotide triphosphate hydrolases"/>
    <property type="match status" value="1"/>
</dbReference>
<dbReference type="GeneID" id="36606490"/>
<dbReference type="PANTHER" id="PTHR46411:SF2">
    <property type="entry name" value="AAA+ ATPASE DOMAIN-CONTAINING PROTEIN"/>
    <property type="match status" value="1"/>
</dbReference>
<dbReference type="InterPro" id="IPR054289">
    <property type="entry name" value="DUF7025"/>
</dbReference>
<evidence type="ECO:0000313" key="3">
    <source>
        <dbReference type="EMBL" id="PTB62054.1"/>
    </source>
</evidence>
<dbReference type="OrthoDB" id="10042665at2759"/>
<sequence length="709" mass="80845">ETISKGPSKGFADIVEYITEGPGGREVEYIPFKKFHPRSRTINAKKAPTYNEYTIVLRRVWVQQKHGSFPIRHELEIQSETLCAALRKMIVNCYQNIDLQSFPMKIMSPFCELFFYRHEIEALANDKTQTEDLRREMKLLHDFIRDNGHLSSIVKDYEKNIKEGRVMGDILWTIYPPNSLVVLKQGAIEECWICRNVSFMQTRTGASYWNVTGLRIGFDGVRPGLASQTYSIPMSGMQLCKISELDLIPIDHCKNWDETAASLLRRSLKLRSVLGDDLLGFRAQSYTGAAWDQDFRSYGLHHRFSSLLTIRQITGRFMVDFWQYIANHRRYYCTLEEFKKKPKKAKSKLPRGFYHAESDSDAEDVDAYELKAHSDPLQTEESGEETTSDKEDLVHLSKEVAETFHIKKEDVELLYPALVPGFGLGEKKWMWLRSDELQDVEWNTNAFGFLRLEHMTKGLIESLVKGHESGSVSFDDVIAGKGQGLIFLLHGEPGLGKTLTAGELSTAVDRVEERLNNIFELTKRWNAVSLLDEADVLLCKRNSAEMDRNAVVAVFLRKLEYFQGVLFLTTNRKEDFDDAFKSRIHVTITYPALSPDAQSAIWRNLINKNKLQTDDSWTDEVFSELGNLGLNGRTIKNLLRTAVAYGRAEAGRLSARHALAMIKTELSESSEDNHSLTQTEKVRAAQRKRALAALERIIGAGIGFIKQES</sequence>
<dbReference type="InterPro" id="IPR003959">
    <property type="entry name" value="ATPase_AAA_core"/>
</dbReference>
<evidence type="ECO:0000259" key="2">
    <source>
        <dbReference type="Pfam" id="PF22942"/>
    </source>
</evidence>
<dbReference type="Pfam" id="PF00004">
    <property type="entry name" value="AAA"/>
    <property type="match status" value="1"/>
</dbReference>
<dbReference type="InterPro" id="IPR027417">
    <property type="entry name" value="P-loop_NTPase"/>
</dbReference>
<dbReference type="PANTHER" id="PTHR46411">
    <property type="entry name" value="FAMILY ATPASE, PUTATIVE-RELATED"/>
    <property type="match status" value="1"/>
</dbReference>
<feature type="domain" description="DUF7025" evidence="2">
    <location>
        <begin position="158"/>
        <end position="253"/>
    </location>
</feature>